<sequence>MAVFQFQNPFAAAVVIMCVSFIFYSPALGEQGIASYYTPPYVPSSCYGYQEQGTMIAAARQEIFAGRAACGKFYTVTCTGGTNQGTPQPCYNGTSVTVKVVDLCPSCSGRGRDFDLSQEAFAAIANTDSGLIRINYQQAG</sequence>
<evidence type="ECO:0000256" key="2">
    <source>
        <dbReference type="ARBA" id="ARBA00022525"/>
    </source>
</evidence>
<evidence type="ECO:0000259" key="5">
    <source>
        <dbReference type="PROSITE" id="PS50842"/>
    </source>
</evidence>
<keyword evidence="4" id="KW-0812">Transmembrane</keyword>
<evidence type="ECO:0000256" key="1">
    <source>
        <dbReference type="ARBA" id="ARBA00004613"/>
    </source>
</evidence>
<dbReference type="InterPro" id="IPR009009">
    <property type="entry name" value="RlpA-like_DPBB"/>
</dbReference>
<keyword evidence="4" id="KW-1133">Transmembrane helix</keyword>
<keyword evidence="4" id="KW-0472">Membrane</keyword>
<evidence type="ECO:0000256" key="3">
    <source>
        <dbReference type="ARBA" id="ARBA00022729"/>
    </source>
</evidence>
<dbReference type="Gene3D" id="2.40.40.10">
    <property type="entry name" value="RlpA-like domain"/>
    <property type="match status" value="1"/>
</dbReference>
<dbReference type="Pfam" id="PF03330">
    <property type="entry name" value="DPBB_1"/>
    <property type="match status" value="1"/>
</dbReference>
<dbReference type="InterPro" id="IPR044206">
    <property type="entry name" value="EGC1/2"/>
</dbReference>
<organism evidence="6">
    <name type="scientific">Rhizophora mucronata</name>
    <name type="common">Asiatic mangrove</name>
    <dbReference type="NCBI Taxonomy" id="61149"/>
    <lineage>
        <taxon>Eukaryota</taxon>
        <taxon>Viridiplantae</taxon>
        <taxon>Streptophyta</taxon>
        <taxon>Embryophyta</taxon>
        <taxon>Tracheophyta</taxon>
        <taxon>Spermatophyta</taxon>
        <taxon>Magnoliopsida</taxon>
        <taxon>eudicotyledons</taxon>
        <taxon>Gunneridae</taxon>
        <taxon>Pentapetalae</taxon>
        <taxon>rosids</taxon>
        <taxon>fabids</taxon>
        <taxon>Malpighiales</taxon>
        <taxon>Rhizophoraceae</taxon>
        <taxon>Rhizophora</taxon>
    </lineage>
</organism>
<keyword evidence="3" id="KW-0732">Signal</keyword>
<feature type="transmembrane region" description="Helical" evidence="4">
    <location>
        <begin position="6"/>
        <end position="24"/>
    </location>
</feature>
<dbReference type="EMBL" id="GGEC01006220">
    <property type="protein sequence ID" value="MBW86703.1"/>
    <property type="molecule type" value="Transcribed_RNA"/>
</dbReference>
<dbReference type="InterPro" id="IPR007112">
    <property type="entry name" value="Expansin/allergen_DPBB_dom"/>
</dbReference>
<keyword evidence="2" id="KW-0964">Secreted</keyword>
<comment type="subcellular location">
    <subcellularLocation>
        <location evidence="1">Secreted</location>
    </subcellularLocation>
</comment>
<dbReference type="PANTHER" id="PTHR47295:SF10">
    <property type="entry name" value="EG45-LIKE DOMAIN CONTAINING PROTEIN"/>
    <property type="match status" value="1"/>
</dbReference>
<reference evidence="6" key="1">
    <citation type="submission" date="2018-02" db="EMBL/GenBank/DDBJ databases">
        <title>Rhizophora mucronata_Transcriptome.</title>
        <authorList>
            <person name="Meera S.P."/>
            <person name="Sreeshan A."/>
            <person name="Augustine A."/>
        </authorList>
    </citation>
    <scope>NUCLEOTIDE SEQUENCE</scope>
    <source>
        <tissue evidence="6">Leaf</tissue>
    </source>
</reference>
<dbReference type="FunFam" id="2.40.40.10:FF:000005">
    <property type="entry name" value="Barwin-related endoglucanase"/>
    <property type="match status" value="1"/>
</dbReference>
<dbReference type="CDD" id="cd22269">
    <property type="entry name" value="DPBB_EG45-like"/>
    <property type="match status" value="1"/>
</dbReference>
<dbReference type="GO" id="GO:0048046">
    <property type="term" value="C:apoplast"/>
    <property type="evidence" value="ECO:0007669"/>
    <property type="project" value="InterPro"/>
</dbReference>
<dbReference type="InterPro" id="IPR036908">
    <property type="entry name" value="RlpA-like_sf"/>
</dbReference>
<protein>
    <submittedName>
        <fullName evidence="6">EG45-like domain containing protein</fullName>
    </submittedName>
</protein>
<dbReference type="SMART" id="SM00837">
    <property type="entry name" value="DPBB_1"/>
    <property type="match status" value="1"/>
</dbReference>
<evidence type="ECO:0000313" key="6">
    <source>
        <dbReference type="EMBL" id="MBW86703.1"/>
    </source>
</evidence>
<dbReference type="SUPFAM" id="SSF50685">
    <property type="entry name" value="Barwin-like endoglucanases"/>
    <property type="match status" value="1"/>
</dbReference>
<evidence type="ECO:0000256" key="4">
    <source>
        <dbReference type="SAM" id="Phobius"/>
    </source>
</evidence>
<feature type="domain" description="Expansin-like EG45" evidence="5">
    <location>
        <begin position="31"/>
        <end position="140"/>
    </location>
</feature>
<accession>A0A2P2IZQ7</accession>
<dbReference type="PROSITE" id="PS50842">
    <property type="entry name" value="EXPANSIN_EG45"/>
    <property type="match status" value="1"/>
</dbReference>
<dbReference type="PANTHER" id="PTHR47295">
    <property type="entry name" value="EG45-LIKE DOMAIN CONTAINING PROTEIN 1-RELATED"/>
    <property type="match status" value="1"/>
</dbReference>
<dbReference type="GO" id="GO:0009627">
    <property type="term" value="P:systemic acquired resistance"/>
    <property type="evidence" value="ECO:0007669"/>
    <property type="project" value="InterPro"/>
</dbReference>
<dbReference type="AlphaFoldDB" id="A0A2P2IZQ7"/>
<name>A0A2P2IZQ7_RHIMU</name>
<proteinExistence type="predicted"/>